<dbReference type="InterPro" id="IPR039426">
    <property type="entry name" value="TonB-dep_rcpt-like"/>
</dbReference>
<keyword evidence="13" id="KW-1185">Reference proteome</keyword>
<evidence type="ECO:0000259" key="11">
    <source>
        <dbReference type="Pfam" id="PF07715"/>
    </source>
</evidence>
<organism evidence="12 13">
    <name type="scientific">Paenimyroides ceti</name>
    <dbReference type="NCBI Taxonomy" id="395087"/>
    <lineage>
        <taxon>Bacteria</taxon>
        <taxon>Pseudomonadati</taxon>
        <taxon>Bacteroidota</taxon>
        <taxon>Flavobacteriia</taxon>
        <taxon>Flavobacteriales</taxon>
        <taxon>Flavobacteriaceae</taxon>
        <taxon>Paenimyroides</taxon>
    </lineage>
</organism>
<dbReference type="InterPro" id="IPR037066">
    <property type="entry name" value="Plug_dom_sf"/>
</dbReference>
<proteinExistence type="inferred from homology"/>
<keyword evidence="2 8" id="KW-0813">Transport</keyword>
<keyword evidence="7 8" id="KW-0998">Cell outer membrane</keyword>
<keyword evidence="3 8" id="KW-1134">Transmembrane beta strand</keyword>
<dbReference type="PROSITE" id="PS52016">
    <property type="entry name" value="TONB_DEPENDENT_REC_3"/>
    <property type="match status" value="1"/>
</dbReference>
<sequence length="838" mass="94015">MKDWSIRFLSKVEKIFLCLFKQDIMKENIKVLIYLSVFFLLSTPAIAQKMGNVIGTVEDMDTHERLIGVSISVNETSFATLTDSTGTFRLNVPVGTYTINASSVGYQKFTQYNIEVSSGNDRIMHFELQPEAAQLEGVTITVNRSASATATDMITPMSVQKLTSQEIKSNPGGNFDVSKVVQTLPGVGLSNGVGERNDIIIRGGAPNENVYYLDGIEIPVLNHFQTQGSSGGAQGILNVSFIEDLKLTTSAFDSRYSDALSSTFVINQRNGNPDRLSGNIRASMTETALTLEGPLSPKTTFLSSVRKSYLGMLFKMVDLPIRPDFYDFQYKVNHKFNDKTTLTAIGIGAIDKFGFAPTKESTPEHTYILRSTPYVNQWTYTMGFNLNRKIENGYMNFTLSRNMFNTTLDKFEDENKIEQNRTLLIESDEVENKFRFDYNKFVNGWKFSAGLDAQYVGYNGDVFNKVSAEVKDEDGNVVAPERTIQFNSKIDFFKYGLFAHASKRFLDDRLLLSGGIRTDMNSMTETGNDPLKTLSPRLSASYRLSDQWNLNASAGTYFKAPIYTALGYKDEAGNFMNKDMDYTRSTHYVLGTEFLPKNSLRFTLEGFYKRYSDYPVSETTGISLANQGTQYGSVGSERILSIGIGETYGIEAFMQQKMTKNLFYLLSYSYVVSKFSGVDGVLAPSSWDNRHLFSATLGYKMKNDWDLGLKYRFTGGNPYTPYDLAASQQNYLLLGQGIPDASLLNQNRLSNFNQLDFRVDKKFNFKKTSLGIYLDVQNLLMQKNETNPNFTFKRNEDNTGFVTTNGQPITADGSNAIPVILYNKTGHPLPSLGVIFEF</sequence>
<feature type="domain" description="TonB-dependent receptor plug" evidence="11">
    <location>
        <begin position="155"/>
        <end position="257"/>
    </location>
</feature>
<evidence type="ECO:0000313" key="13">
    <source>
        <dbReference type="Proteomes" id="UP001242368"/>
    </source>
</evidence>
<dbReference type="InterPro" id="IPR008969">
    <property type="entry name" value="CarboxyPept-like_regulatory"/>
</dbReference>
<gene>
    <name evidence="12" type="ORF">QW060_23950</name>
</gene>
<dbReference type="EMBL" id="JAUFQU010000069">
    <property type="protein sequence ID" value="MDN3709959.1"/>
    <property type="molecule type" value="Genomic_DNA"/>
</dbReference>
<feature type="domain" description="TonB-dependent receptor-like beta-barrel" evidence="10">
    <location>
        <begin position="353"/>
        <end position="779"/>
    </location>
</feature>
<comment type="caution">
    <text evidence="12">The sequence shown here is derived from an EMBL/GenBank/DDBJ whole genome shotgun (WGS) entry which is preliminary data.</text>
</comment>
<dbReference type="Pfam" id="PF07715">
    <property type="entry name" value="Plug"/>
    <property type="match status" value="1"/>
</dbReference>
<evidence type="ECO:0000259" key="10">
    <source>
        <dbReference type="Pfam" id="PF00593"/>
    </source>
</evidence>
<comment type="subcellular location">
    <subcellularLocation>
        <location evidence="1 8">Cell outer membrane</location>
        <topology evidence="1 8">Multi-pass membrane protein</topology>
    </subcellularLocation>
</comment>
<keyword evidence="12" id="KW-0675">Receptor</keyword>
<dbReference type="Pfam" id="PF13715">
    <property type="entry name" value="CarbopepD_reg_2"/>
    <property type="match status" value="1"/>
</dbReference>
<dbReference type="InterPro" id="IPR000531">
    <property type="entry name" value="Beta-barrel_TonB"/>
</dbReference>
<evidence type="ECO:0000256" key="7">
    <source>
        <dbReference type="ARBA" id="ARBA00023237"/>
    </source>
</evidence>
<dbReference type="Proteomes" id="UP001242368">
    <property type="component" value="Unassembled WGS sequence"/>
</dbReference>
<evidence type="ECO:0000256" key="1">
    <source>
        <dbReference type="ARBA" id="ARBA00004571"/>
    </source>
</evidence>
<accession>A0ABT8D447</accession>
<evidence type="ECO:0000256" key="2">
    <source>
        <dbReference type="ARBA" id="ARBA00022448"/>
    </source>
</evidence>
<dbReference type="InterPro" id="IPR036942">
    <property type="entry name" value="Beta-barrel_TonB_sf"/>
</dbReference>
<protein>
    <submittedName>
        <fullName evidence="12">TonB-dependent receptor</fullName>
    </submittedName>
</protein>
<dbReference type="Gene3D" id="2.40.170.20">
    <property type="entry name" value="TonB-dependent receptor, beta-barrel domain"/>
    <property type="match status" value="1"/>
</dbReference>
<evidence type="ECO:0000256" key="6">
    <source>
        <dbReference type="ARBA" id="ARBA00023136"/>
    </source>
</evidence>
<dbReference type="Gene3D" id="2.170.130.10">
    <property type="entry name" value="TonB-dependent receptor, plug domain"/>
    <property type="match status" value="1"/>
</dbReference>
<name>A0ABT8D447_9FLAO</name>
<keyword evidence="5 9" id="KW-0798">TonB box</keyword>
<dbReference type="Pfam" id="PF00593">
    <property type="entry name" value="TonB_dep_Rec_b-barrel"/>
    <property type="match status" value="1"/>
</dbReference>
<evidence type="ECO:0000256" key="8">
    <source>
        <dbReference type="PROSITE-ProRule" id="PRU01360"/>
    </source>
</evidence>
<dbReference type="PANTHER" id="PTHR30069:SF57">
    <property type="entry name" value="TONB-DEPENDENT RECEPTOR"/>
    <property type="match status" value="1"/>
</dbReference>
<dbReference type="InterPro" id="IPR012910">
    <property type="entry name" value="Plug_dom"/>
</dbReference>
<keyword evidence="4 8" id="KW-0812">Transmembrane</keyword>
<evidence type="ECO:0000256" key="5">
    <source>
        <dbReference type="ARBA" id="ARBA00023077"/>
    </source>
</evidence>
<dbReference type="RefSeq" id="WP_290365322.1">
    <property type="nucleotide sequence ID" value="NZ_JAUFQU010000069.1"/>
</dbReference>
<dbReference type="PANTHER" id="PTHR30069">
    <property type="entry name" value="TONB-DEPENDENT OUTER MEMBRANE RECEPTOR"/>
    <property type="match status" value="1"/>
</dbReference>
<dbReference type="Gene3D" id="2.60.40.1120">
    <property type="entry name" value="Carboxypeptidase-like, regulatory domain"/>
    <property type="match status" value="1"/>
</dbReference>
<reference evidence="13" key="1">
    <citation type="journal article" date="2019" name="Int. J. Syst. Evol. Microbiol.">
        <title>The Global Catalogue of Microorganisms (GCM) 10K type strain sequencing project: providing services to taxonomists for standard genome sequencing and annotation.</title>
        <authorList>
            <consortium name="The Broad Institute Genomics Platform"/>
            <consortium name="The Broad Institute Genome Sequencing Center for Infectious Disease"/>
            <person name="Wu L."/>
            <person name="Ma J."/>
        </authorList>
    </citation>
    <scope>NUCLEOTIDE SEQUENCE [LARGE SCALE GENOMIC DNA]</scope>
    <source>
        <strain evidence="13">CECT 7184</strain>
    </source>
</reference>
<dbReference type="SUPFAM" id="SSF49464">
    <property type="entry name" value="Carboxypeptidase regulatory domain-like"/>
    <property type="match status" value="1"/>
</dbReference>
<keyword evidence="6 8" id="KW-0472">Membrane</keyword>
<dbReference type="SUPFAM" id="SSF56935">
    <property type="entry name" value="Porins"/>
    <property type="match status" value="1"/>
</dbReference>
<evidence type="ECO:0000256" key="3">
    <source>
        <dbReference type="ARBA" id="ARBA00022452"/>
    </source>
</evidence>
<comment type="similarity">
    <text evidence="8 9">Belongs to the TonB-dependent receptor family.</text>
</comment>
<evidence type="ECO:0000256" key="4">
    <source>
        <dbReference type="ARBA" id="ARBA00022692"/>
    </source>
</evidence>
<evidence type="ECO:0000313" key="12">
    <source>
        <dbReference type="EMBL" id="MDN3709959.1"/>
    </source>
</evidence>
<evidence type="ECO:0000256" key="9">
    <source>
        <dbReference type="RuleBase" id="RU003357"/>
    </source>
</evidence>